<proteinExistence type="predicted"/>
<dbReference type="Proteomes" id="UP000192775">
    <property type="component" value="Chromosome"/>
</dbReference>
<dbReference type="PANTHER" id="PTHR48079">
    <property type="entry name" value="PROTEIN YEEZ"/>
    <property type="match status" value="1"/>
</dbReference>
<sequence>MRIVIVGASGNLGTAIQRRLLGDGHEVVGVSRRRPAADEPYSSAEWHEIDVSRAEAQPRLAEVFRGADAVIHLAWALQPNHDERAMWRTNVRGLDAVLGGVADAEVPQIAVASSVGAYSPGPKSRRVDERWPTGGIATSHYAKHKAMNERQLDRFEEGHPRTTVTRIRPGLVFQRDAAAEIAGLFLGGLVPMGLVGSLRLPWLPLPTSLVSQAIHASDVASAFALAVERGAGGAFNIAGEPVLGPEEVARVVAGARPVPFRREVLRAIVWATWKLRLHATDPGWIDLATSVPLMSTEKARRELGWSPRVSSTDALAEIMAGLRDRAGKPSSASLRGSGALRV</sequence>
<dbReference type="SUPFAM" id="SSF51735">
    <property type="entry name" value="NAD(P)-binding Rossmann-fold domains"/>
    <property type="match status" value="1"/>
</dbReference>
<dbReference type="Pfam" id="PF01370">
    <property type="entry name" value="Epimerase"/>
    <property type="match status" value="1"/>
</dbReference>
<dbReference type="InterPro" id="IPR001509">
    <property type="entry name" value="Epimerase_deHydtase"/>
</dbReference>
<dbReference type="AlphaFoldDB" id="A0A1X9LPM3"/>
<dbReference type="GO" id="GO:0005737">
    <property type="term" value="C:cytoplasm"/>
    <property type="evidence" value="ECO:0007669"/>
    <property type="project" value="TreeGrafter"/>
</dbReference>
<dbReference type="GO" id="GO:0004029">
    <property type="term" value="F:aldehyde dehydrogenase (NAD+) activity"/>
    <property type="evidence" value="ECO:0007669"/>
    <property type="project" value="TreeGrafter"/>
</dbReference>
<dbReference type="STRING" id="1619308.B5808_15155"/>
<protein>
    <submittedName>
        <fullName evidence="1">Epimerase</fullName>
    </submittedName>
</protein>
<dbReference type="InterPro" id="IPR051783">
    <property type="entry name" value="NAD(P)-dependent_oxidoreduct"/>
</dbReference>
<keyword evidence="2" id="KW-1185">Reference proteome</keyword>
<evidence type="ECO:0000313" key="1">
    <source>
        <dbReference type="EMBL" id="ARJ06402.1"/>
    </source>
</evidence>
<evidence type="ECO:0000313" key="2">
    <source>
        <dbReference type="Proteomes" id="UP000192775"/>
    </source>
</evidence>
<dbReference type="RefSeq" id="WP_085020540.1">
    <property type="nucleotide sequence ID" value="NZ_BMHD01000001.1"/>
</dbReference>
<name>A0A1X9LPM3_9MICO</name>
<dbReference type="InterPro" id="IPR036291">
    <property type="entry name" value="NAD(P)-bd_dom_sf"/>
</dbReference>
<reference evidence="1 2" key="1">
    <citation type="submission" date="2017-04" db="EMBL/GenBank/DDBJ databases">
        <authorList>
            <person name="Afonso C.L."/>
            <person name="Miller P.J."/>
            <person name="Scott M.A."/>
            <person name="Spackman E."/>
            <person name="Goraichik I."/>
            <person name="Dimitrov K.M."/>
            <person name="Suarez D.L."/>
            <person name="Swayne D.E."/>
        </authorList>
    </citation>
    <scope>NUCLEOTIDE SEQUENCE [LARGE SCALE GENOMIC DNA]</scope>
    <source>
        <strain evidence="2">XA(T)</strain>
    </source>
</reference>
<organism evidence="1 2">
    <name type="scientific">Cnuibacter physcomitrellae</name>
    <dbReference type="NCBI Taxonomy" id="1619308"/>
    <lineage>
        <taxon>Bacteria</taxon>
        <taxon>Bacillati</taxon>
        <taxon>Actinomycetota</taxon>
        <taxon>Actinomycetes</taxon>
        <taxon>Micrococcales</taxon>
        <taxon>Microbacteriaceae</taxon>
        <taxon>Cnuibacter</taxon>
    </lineage>
</organism>
<gene>
    <name evidence="1" type="ORF">B5808_15155</name>
</gene>
<accession>A0A1X9LPM3</accession>
<dbReference type="EMBL" id="CP020715">
    <property type="protein sequence ID" value="ARJ06402.1"/>
    <property type="molecule type" value="Genomic_DNA"/>
</dbReference>
<dbReference type="KEGG" id="cphy:B5808_15155"/>
<dbReference type="Gene3D" id="3.40.50.720">
    <property type="entry name" value="NAD(P)-binding Rossmann-like Domain"/>
    <property type="match status" value="1"/>
</dbReference>
<dbReference type="PANTHER" id="PTHR48079:SF6">
    <property type="entry name" value="NAD(P)-BINDING DOMAIN-CONTAINING PROTEIN-RELATED"/>
    <property type="match status" value="1"/>
</dbReference>